<evidence type="ECO:0000313" key="2">
    <source>
        <dbReference type="Proteomes" id="UP000326936"/>
    </source>
</evidence>
<protein>
    <submittedName>
        <fullName evidence="1">Uncharacterized protein</fullName>
    </submittedName>
</protein>
<sequence length="67" mass="7797">MTTEDYIASRSELKLTVKEWIEKLGISIDTHKSYNCGRNDVPPQIENHIKTLLELDRIRKSVLNTLK</sequence>
<name>A0A5P9CS79_9VIBR</name>
<dbReference type="AlphaFoldDB" id="A0A5P9CS79"/>
<gene>
    <name evidence="1" type="ORF">FIV01_20640</name>
</gene>
<dbReference type="EMBL" id="CP045352">
    <property type="protein sequence ID" value="QFT28813.1"/>
    <property type="molecule type" value="Genomic_DNA"/>
</dbReference>
<dbReference type="Proteomes" id="UP000326936">
    <property type="component" value="Plasmid pTHAF100_b"/>
</dbReference>
<proteinExistence type="predicted"/>
<organism evidence="1 2">
    <name type="scientific">Vibrio aquimaris</name>
    <dbReference type="NCBI Taxonomy" id="2587862"/>
    <lineage>
        <taxon>Bacteria</taxon>
        <taxon>Pseudomonadati</taxon>
        <taxon>Pseudomonadota</taxon>
        <taxon>Gammaproteobacteria</taxon>
        <taxon>Vibrionales</taxon>
        <taxon>Vibrionaceae</taxon>
        <taxon>Vibrio</taxon>
    </lineage>
</organism>
<reference evidence="1 2" key="1">
    <citation type="submission" date="2019-10" db="EMBL/GenBank/DDBJ databases">
        <title>Complete genome sequence of Vibrio sp. strain THAF100, isolated from non-filtered water from the water column of tank 6 of a marine aquarium containing stony-coral fragments. Water maintained at 26 degree C.</title>
        <authorList>
            <person name="Ruckert C."/>
            <person name="Franco A."/>
            <person name="Kalinowski J."/>
            <person name="Glaeser S."/>
        </authorList>
    </citation>
    <scope>NUCLEOTIDE SEQUENCE [LARGE SCALE GENOMIC DNA]</scope>
    <source>
        <strain evidence="1 2">THAF100</strain>
        <plasmid evidence="2">pthaf100_b</plasmid>
    </source>
</reference>
<dbReference type="KEGG" id="vaq:FIV01_20640"/>
<accession>A0A5P9CS79</accession>
<keyword evidence="2" id="KW-1185">Reference proteome</keyword>
<geneLocation type="plasmid" evidence="2">
    <name>pthaf100_b</name>
</geneLocation>
<keyword evidence="1" id="KW-0614">Plasmid</keyword>
<evidence type="ECO:0000313" key="1">
    <source>
        <dbReference type="EMBL" id="QFT28813.1"/>
    </source>
</evidence>